<dbReference type="InterPro" id="IPR019779">
    <property type="entry name" value="GalP_UDPtransf1_His-AS"/>
</dbReference>
<keyword evidence="9" id="KW-0862">Zinc</keyword>
<evidence type="ECO:0000256" key="1">
    <source>
        <dbReference type="ARBA" id="ARBA00001107"/>
    </source>
</evidence>
<comment type="pathway">
    <text evidence="3">Carbohydrate metabolism; galactose metabolism.</text>
</comment>
<evidence type="ECO:0000256" key="5">
    <source>
        <dbReference type="ARBA" id="ARBA00012384"/>
    </source>
</evidence>
<dbReference type="GO" id="GO:0005737">
    <property type="term" value="C:cytoplasm"/>
    <property type="evidence" value="ECO:0007669"/>
    <property type="project" value="TreeGrafter"/>
</dbReference>
<comment type="catalytic activity">
    <reaction evidence="1">
        <text>alpha-D-galactose 1-phosphate + UDP-alpha-D-glucose = alpha-D-glucose 1-phosphate + UDP-alpha-D-galactose</text>
        <dbReference type="Rhea" id="RHEA:13989"/>
        <dbReference type="ChEBI" id="CHEBI:58336"/>
        <dbReference type="ChEBI" id="CHEBI:58601"/>
        <dbReference type="ChEBI" id="CHEBI:58885"/>
        <dbReference type="ChEBI" id="CHEBI:66914"/>
        <dbReference type="EC" id="2.7.7.12"/>
    </reaction>
</comment>
<dbReference type="InterPro" id="IPR001937">
    <property type="entry name" value="GalP_UDPtransf1"/>
</dbReference>
<keyword evidence="7" id="KW-0548">Nucleotidyltransferase</keyword>
<evidence type="ECO:0000256" key="8">
    <source>
        <dbReference type="ARBA" id="ARBA00022723"/>
    </source>
</evidence>
<evidence type="ECO:0000256" key="9">
    <source>
        <dbReference type="ARBA" id="ARBA00022833"/>
    </source>
</evidence>
<keyword evidence="10" id="KW-0299">Galactose metabolism</keyword>
<evidence type="ECO:0000256" key="12">
    <source>
        <dbReference type="ARBA" id="ARBA00030549"/>
    </source>
</evidence>
<evidence type="ECO:0000256" key="10">
    <source>
        <dbReference type="ARBA" id="ARBA00023144"/>
    </source>
</evidence>
<dbReference type="PIRSF" id="PIRSF000808">
    <property type="entry name" value="GalT"/>
    <property type="match status" value="1"/>
</dbReference>
<dbReference type="EC" id="2.7.7.12" evidence="5"/>
<evidence type="ECO:0000256" key="4">
    <source>
        <dbReference type="ARBA" id="ARBA00010951"/>
    </source>
</evidence>
<gene>
    <name evidence="15" type="ORF">UFOPK4179_00626</name>
</gene>
<evidence type="ECO:0000259" key="13">
    <source>
        <dbReference type="Pfam" id="PF01087"/>
    </source>
</evidence>
<comment type="similarity">
    <text evidence="4">Belongs to the galactose-1-phosphate uridylyltransferase type 1 family.</text>
</comment>
<dbReference type="EMBL" id="CAETWZ010000046">
    <property type="protein sequence ID" value="CAB4367836.1"/>
    <property type="molecule type" value="Genomic_DNA"/>
</dbReference>
<dbReference type="InterPro" id="IPR036265">
    <property type="entry name" value="HIT-like_sf"/>
</dbReference>
<keyword evidence="8" id="KW-0479">Metal-binding</keyword>
<evidence type="ECO:0000256" key="6">
    <source>
        <dbReference type="ARBA" id="ARBA00022679"/>
    </source>
</evidence>
<dbReference type="GO" id="GO:0033499">
    <property type="term" value="P:galactose catabolic process via UDP-galactose, Leloir pathway"/>
    <property type="evidence" value="ECO:0007669"/>
    <property type="project" value="TreeGrafter"/>
</dbReference>
<dbReference type="InterPro" id="IPR005850">
    <property type="entry name" value="GalP_Utransf_C"/>
</dbReference>
<dbReference type="PANTHER" id="PTHR11943:SF1">
    <property type="entry name" value="GALACTOSE-1-PHOSPHATE URIDYLYLTRANSFERASE"/>
    <property type="match status" value="1"/>
</dbReference>
<name>A0A6J6AG13_9ZZZZ</name>
<sequence length="285" mass="31714">MIEMAREIRTDTYLGTVVHVVADRQNRPNLPIAGCPFCVGGLESPDPYSVRAFANRWPALDEGYCEVVLYSPDHEATFGTLTNDEALSVVNLWAERTQALREKPNGEYVIVFENRGAEIGATISHPHGQIYAFDHVPPRPAGMIAAGWEPEASAGELLILEIDGWRVYSEYAAVYPVSLRIAPVHRITDLAEMNAVDRTILASTLVRVFAALDALFDAPLPYMMWINQAPRTHQDWPEAWFNIEIVSPWRAQGLPRFIAGVEVASGEFFNPVNPADVATRLRALM</sequence>
<evidence type="ECO:0000256" key="7">
    <source>
        <dbReference type="ARBA" id="ARBA00022695"/>
    </source>
</evidence>
<dbReference type="Gene3D" id="3.30.428.10">
    <property type="entry name" value="HIT-like"/>
    <property type="match status" value="2"/>
</dbReference>
<keyword evidence="6" id="KW-0808">Transferase</keyword>
<feature type="domain" description="Galactose-1-phosphate uridyl transferase N-terminal" evidence="13">
    <location>
        <begin position="61"/>
        <end position="137"/>
    </location>
</feature>
<dbReference type="Pfam" id="PF02744">
    <property type="entry name" value="GalP_UDP_tr_C"/>
    <property type="match status" value="1"/>
</dbReference>
<accession>A0A6J6AG13</accession>
<reference evidence="15" key="1">
    <citation type="submission" date="2020-05" db="EMBL/GenBank/DDBJ databases">
        <authorList>
            <person name="Chiriac C."/>
            <person name="Salcher M."/>
            <person name="Ghai R."/>
            <person name="Kavagutti S V."/>
        </authorList>
    </citation>
    <scope>NUCLEOTIDE SEQUENCE</scope>
</reference>
<evidence type="ECO:0000256" key="3">
    <source>
        <dbReference type="ARBA" id="ARBA00004947"/>
    </source>
</evidence>
<keyword evidence="11" id="KW-0119">Carbohydrate metabolism</keyword>
<dbReference type="InterPro" id="IPR005849">
    <property type="entry name" value="GalP_Utransf_N"/>
</dbReference>
<evidence type="ECO:0000256" key="11">
    <source>
        <dbReference type="ARBA" id="ARBA00023277"/>
    </source>
</evidence>
<dbReference type="GO" id="GO:0008108">
    <property type="term" value="F:UDP-glucose:hexose-1-phosphate uridylyltransferase activity"/>
    <property type="evidence" value="ECO:0007669"/>
    <property type="project" value="UniProtKB-EC"/>
</dbReference>
<evidence type="ECO:0000256" key="2">
    <source>
        <dbReference type="ARBA" id="ARBA00001947"/>
    </source>
</evidence>
<dbReference type="PANTHER" id="PTHR11943">
    <property type="entry name" value="GALACTOSE-1-PHOSPHATE URIDYLYLTRANSFERASE"/>
    <property type="match status" value="1"/>
</dbReference>
<dbReference type="SUPFAM" id="SSF54197">
    <property type="entry name" value="HIT-like"/>
    <property type="match status" value="2"/>
</dbReference>
<dbReference type="Pfam" id="PF01087">
    <property type="entry name" value="GalP_UDP_transf"/>
    <property type="match status" value="1"/>
</dbReference>
<dbReference type="AlphaFoldDB" id="A0A6J6AG13"/>
<evidence type="ECO:0000259" key="14">
    <source>
        <dbReference type="Pfam" id="PF02744"/>
    </source>
</evidence>
<dbReference type="PROSITE" id="PS00117">
    <property type="entry name" value="GAL_P_UDP_TRANSF_I"/>
    <property type="match status" value="1"/>
</dbReference>
<proteinExistence type="inferred from homology"/>
<comment type="cofactor">
    <cofactor evidence="2">
        <name>Zn(2+)</name>
        <dbReference type="ChEBI" id="CHEBI:29105"/>
    </cofactor>
</comment>
<organism evidence="15">
    <name type="scientific">freshwater metagenome</name>
    <dbReference type="NCBI Taxonomy" id="449393"/>
    <lineage>
        <taxon>unclassified sequences</taxon>
        <taxon>metagenomes</taxon>
        <taxon>ecological metagenomes</taxon>
    </lineage>
</organism>
<feature type="domain" description="Galactose-1-phosphate uridyl transferase C-terminal" evidence="14">
    <location>
        <begin position="150"/>
        <end position="248"/>
    </location>
</feature>
<protein>
    <recommendedName>
        <fullName evidence="12">UDP-glucose--hexose-1-phosphate uridylyltransferase</fullName>
        <ecNumber evidence="5">2.7.7.12</ecNumber>
    </recommendedName>
    <alternativeName>
        <fullName evidence="12">UDP-glucose--hexose-1-phosphate uridylyltransferase</fullName>
    </alternativeName>
</protein>
<evidence type="ECO:0000313" key="15">
    <source>
        <dbReference type="EMBL" id="CAB4367836.1"/>
    </source>
</evidence>
<dbReference type="GO" id="GO:0008270">
    <property type="term" value="F:zinc ion binding"/>
    <property type="evidence" value="ECO:0007669"/>
    <property type="project" value="InterPro"/>
</dbReference>